<name>A0A4R0RLF6_9APHY</name>
<gene>
    <name evidence="2" type="ORF">EIP91_007937</name>
</gene>
<feature type="compositionally biased region" description="Pro residues" evidence="1">
    <location>
        <begin position="272"/>
        <end position="290"/>
    </location>
</feature>
<dbReference type="STRING" id="92696.A0A4R0RLF6"/>
<keyword evidence="3" id="KW-1185">Reference proteome</keyword>
<proteinExistence type="predicted"/>
<dbReference type="Proteomes" id="UP000292702">
    <property type="component" value="Unassembled WGS sequence"/>
</dbReference>
<comment type="caution">
    <text evidence="2">The sequence shown here is derived from an EMBL/GenBank/DDBJ whole genome shotgun (WGS) entry which is preliminary data.</text>
</comment>
<sequence>KKPEPKKSEADHDLALALERQEEERQRYLAQQEERDLELARKLDLELNLDGDYVTWECILPMIEGVTEEMGVRWRTVNLLLVGGSDEPCEAAAFTISVGVKVGGATEEDAARAAAKRTYTTELSHLITGDEQSHCVGIRGNKWQSRDDVRCTWSLETVTVAIVGDGSVLSLYTRPMNRNKTRRVQRHVPPISRTSATLLQHFRNLGLAPPFPAPTLLNSSVPSATSWVSVTRAAGHKRQMNDHAEYSLSSITLEPRPEDAKHFRSVATQTEIPPPSAPSVPTRPPPPPLPRQIASSRIPPLKGDRKVWPDASHKMLSDNLFWGCLSRRLTATLEEMGVRWKSMEIVLVSGSEEPREAAVITVSVGVKVGALAEEDARRAIFPCFCILDQFDVTDVDIEFKEQEYYGVLAFD</sequence>
<dbReference type="AlphaFoldDB" id="A0A4R0RLF6"/>
<reference evidence="2 3" key="1">
    <citation type="submission" date="2018-11" db="EMBL/GenBank/DDBJ databases">
        <title>Genome assembly of Steccherinum ochraceum LE-BIN_3174, the white-rot fungus of the Steccherinaceae family (The Residual Polyporoid clade, Polyporales, Basidiomycota).</title>
        <authorList>
            <person name="Fedorova T.V."/>
            <person name="Glazunova O.A."/>
            <person name="Landesman E.O."/>
            <person name="Moiseenko K.V."/>
            <person name="Psurtseva N.V."/>
            <person name="Savinova O.S."/>
            <person name="Shakhova N.V."/>
            <person name="Tyazhelova T.V."/>
            <person name="Vasina D.V."/>
        </authorList>
    </citation>
    <scope>NUCLEOTIDE SEQUENCE [LARGE SCALE GENOMIC DNA]</scope>
    <source>
        <strain evidence="2 3">LE-BIN_3174</strain>
    </source>
</reference>
<feature type="region of interest" description="Disordered" evidence="1">
    <location>
        <begin position="257"/>
        <end position="304"/>
    </location>
</feature>
<evidence type="ECO:0000256" key="1">
    <source>
        <dbReference type="SAM" id="MobiDB-lite"/>
    </source>
</evidence>
<evidence type="ECO:0000313" key="2">
    <source>
        <dbReference type="EMBL" id="TCD69381.1"/>
    </source>
</evidence>
<dbReference type="EMBL" id="RWJN01000043">
    <property type="protein sequence ID" value="TCD69381.1"/>
    <property type="molecule type" value="Genomic_DNA"/>
</dbReference>
<accession>A0A4R0RLF6</accession>
<protein>
    <submittedName>
        <fullName evidence="2">Uncharacterized protein</fullName>
    </submittedName>
</protein>
<feature type="non-terminal residue" evidence="2">
    <location>
        <position position="1"/>
    </location>
</feature>
<evidence type="ECO:0000313" key="3">
    <source>
        <dbReference type="Proteomes" id="UP000292702"/>
    </source>
</evidence>
<organism evidence="2 3">
    <name type="scientific">Steccherinum ochraceum</name>
    <dbReference type="NCBI Taxonomy" id="92696"/>
    <lineage>
        <taxon>Eukaryota</taxon>
        <taxon>Fungi</taxon>
        <taxon>Dikarya</taxon>
        <taxon>Basidiomycota</taxon>
        <taxon>Agaricomycotina</taxon>
        <taxon>Agaricomycetes</taxon>
        <taxon>Polyporales</taxon>
        <taxon>Steccherinaceae</taxon>
        <taxon>Steccherinum</taxon>
    </lineage>
</organism>